<dbReference type="InterPro" id="IPR005490">
    <property type="entry name" value="LD_TPept_cat_dom"/>
</dbReference>
<comment type="caution">
    <text evidence="4">The sequence shown here is derived from an EMBL/GenBank/DDBJ whole genome shotgun (WGS) entry which is preliminary data.</text>
</comment>
<dbReference type="PANTHER" id="PTHR30582:SF33">
    <property type="entry name" value="EXPORTED PROTEIN"/>
    <property type="match status" value="1"/>
</dbReference>
<sequence>MEIQTIKRKKSVKVIIIPFSILFVLYLSVSIYFSNHFYFGSVINGVNASGKTVAQVDKELSSKYATYTLELKERGGVNEQIKATDIGLKYNSNGKIQMLEDNKNSFGWFYEIFNKKNYEISGLVTYDENLLKTHFYKLSAFDSKKIVESQNASFKYSGDGYVIVKEVMGNKIKSKQLYSDIVSAILKGETTVDLETKNNYINPKYTSTLKEVLNTKTLLNKYISSNITYTYAGGKSVIDKSVINKWLKVDDTNAIVFDQDAMKTYVSELDNHYETYGKERKFITSAGTTIKVSGGDYGWKVKRAGEIGDLIVAIKNGQTIAKEPRYSEKGLNHDLNDIGNTYVEINLTKQHLWFYKKGKLIADGDVVTGKPTKDRLTPTGIYKLKYKAKNATLKGEGYSTPVSVFMPFNGGIGIHDATWQPKFGGKIYLTKGSHGCINSPPALAQKIYDNIDAGTPVVCYL</sequence>
<dbReference type="EMBL" id="JAZHFS010000037">
    <property type="protein sequence ID" value="MEF2115052.1"/>
    <property type="molecule type" value="Genomic_DNA"/>
</dbReference>
<dbReference type="Pfam" id="PF12229">
    <property type="entry name" value="PG_binding_4"/>
    <property type="match status" value="2"/>
</dbReference>
<dbReference type="Pfam" id="PF03734">
    <property type="entry name" value="YkuD"/>
    <property type="match status" value="1"/>
</dbReference>
<evidence type="ECO:0000259" key="3">
    <source>
        <dbReference type="PROSITE" id="PS52029"/>
    </source>
</evidence>
<comment type="pathway">
    <text evidence="1">Cell wall biogenesis; peptidoglycan biosynthesis.</text>
</comment>
<dbReference type="CDD" id="cd16913">
    <property type="entry name" value="YkuD_like"/>
    <property type="match status" value="1"/>
</dbReference>
<dbReference type="RefSeq" id="WP_216255240.1">
    <property type="nucleotide sequence ID" value="NZ_JAZHFS010000037.1"/>
</dbReference>
<dbReference type="Proteomes" id="UP001498469">
    <property type="component" value="Unassembled WGS sequence"/>
</dbReference>
<evidence type="ECO:0000256" key="2">
    <source>
        <dbReference type="SAM" id="Phobius"/>
    </source>
</evidence>
<gene>
    <name evidence="4" type="ORF">SJI18_22485</name>
</gene>
<keyword evidence="1" id="KW-0573">Peptidoglycan synthesis</keyword>
<proteinExistence type="predicted"/>
<dbReference type="PROSITE" id="PS52029">
    <property type="entry name" value="LD_TPASE"/>
    <property type="match status" value="1"/>
</dbReference>
<dbReference type="PANTHER" id="PTHR30582">
    <property type="entry name" value="L,D-TRANSPEPTIDASE"/>
    <property type="match status" value="1"/>
</dbReference>
<evidence type="ECO:0000313" key="4">
    <source>
        <dbReference type="EMBL" id="MEF2115052.1"/>
    </source>
</evidence>
<keyword evidence="1" id="KW-0961">Cell wall biogenesis/degradation</keyword>
<feature type="active site" description="Proton donor/acceptor" evidence="1">
    <location>
        <position position="415"/>
    </location>
</feature>
<reference evidence="4 5" key="1">
    <citation type="submission" date="2023-11" db="EMBL/GenBank/DDBJ databases">
        <title>Draft genome sequence of a psychrophilic Clostridium strain from permafrost water brine.</title>
        <authorList>
            <person name="Shcherbakova V.A."/>
            <person name="Trubitsyn V.E."/>
            <person name="Zakharyuk A.G."/>
        </authorList>
    </citation>
    <scope>NUCLEOTIDE SEQUENCE [LARGE SCALE GENOMIC DNA]</scope>
    <source>
        <strain evidence="4 5">14F</strain>
    </source>
</reference>
<protein>
    <submittedName>
        <fullName evidence="4">L,D-transpeptidase family protein</fullName>
    </submittedName>
</protein>
<keyword evidence="2" id="KW-0812">Transmembrane</keyword>
<keyword evidence="5" id="KW-1185">Reference proteome</keyword>
<keyword evidence="2" id="KW-0472">Membrane</keyword>
<name>A0ABU7UUL5_9CLOT</name>
<evidence type="ECO:0000256" key="1">
    <source>
        <dbReference type="PROSITE-ProRule" id="PRU01373"/>
    </source>
</evidence>
<accession>A0ABU7UUL5</accession>
<feature type="active site" description="Nucleophile" evidence="1">
    <location>
        <position position="436"/>
    </location>
</feature>
<evidence type="ECO:0000313" key="5">
    <source>
        <dbReference type="Proteomes" id="UP001498469"/>
    </source>
</evidence>
<organism evidence="4 5">
    <name type="scientific">Clostridium frigoriphilum</name>
    <dbReference type="NCBI Taxonomy" id="443253"/>
    <lineage>
        <taxon>Bacteria</taxon>
        <taxon>Bacillati</taxon>
        <taxon>Bacillota</taxon>
        <taxon>Clostridia</taxon>
        <taxon>Eubacteriales</taxon>
        <taxon>Clostridiaceae</taxon>
        <taxon>Clostridium</taxon>
    </lineage>
</organism>
<keyword evidence="1" id="KW-0133">Cell shape</keyword>
<keyword evidence="2" id="KW-1133">Transmembrane helix</keyword>
<dbReference type="InterPro" id="IPR022029">
    <property type="entry name" value="YoaR-like_PG-bd"/>
</dbReference>
<dbReference type="InterPro" id="IPR050979">
    <property type="entry name" value="LD-transpeptidase"/>
</dbReference>
<feature type="domain" description="L,D-TPase catalytic" evidence="3">
    <location>
        <begin position="341"/>
        <end position="460"/>
    </location>
</feature>
<feature type="transmembrane region" description="Helical" evidence="2">
    <location>
        <begin position="12"/>
        <end position="33"/>
    </location>
</feature>